<reference evidence="3" key="1">
    <citation type="submission" date="2022-11" db="UniProtKB">
        <authorList>
            <consortium name="WormBaseParasite"/>
        </authorList>
    </citation>
    <scope>IDENTIFICATION</scope>
</reference>
<dbReference type="Proteomes" id="UP000887540">
    <property type="component" value="Unplaced"/>
</dbReference>
<organism evidence="2 3">
    <name type="scientific">Acrobeloides nanus</name>
    <dbReference type="NCBI Taxonomy" id="290746"/>
    <lineage>
        <taxon>Eukaryota</taxon>
        <taxon>Metazoa</taxon>
        <taxon>Ecdysozoa</taxon>
        <taxon>Nematoda</taxon>
        <taxon>Chromadorea</taxon>
        <taxon>Rhabditida</taxon>
        <taxon>Tylenchina</taxon>
        <taxon>Cephalobomorpha</taxon>
        <taxon>Cephaloboidea</taxon>
        <taxon>Cephalobidae</taxon>
        <taxon>Acrobeloides</taxon>
    </lineage>
</organism>
<dbReference type="AlphaFoldDB" id="A0A914D8M9"/>
<dbReference type="WBParaSite" id="ACRNAN_scaffold1988.g29295.t1">
    <property type="protein sequence ID" value="ACRNAN_scaffold1988.g29295.t1"/>
    <property type="gene ID" value="ACRNAN_scaffold1988.g29295"/>
</dbReference>
<evidence type="ECO:0000256" key="1">
    <source>
        <dbReference type="SAM" id="MobiDB-lite"/>
    </source>
</evidence>
<proteinExistence type="predicted"/>
<feature type="compositionally biased region" description="Basic and acidic residues" evidence="1">
    <location>
        <begin position="148"/>
        <end position="158"/>
    </location>
</feature>
<evidence type="ECO:0000313" key="3">
    <source>
        <dbReference type="WBParaSite" id="ACRNAN_scaffold1988.g29295.t1"/>
    </source>
</evidence>
<sequence>MGIRDLEIENLEDLILKMGIRDLEIENLEDLILKMGIRDLEIENLEDLILKMGIRDLEIENLEDLILKMGIRDLEIESLGPISISKSRFFSREISLEIVGRPIQIRRSDIRSRRPFSGSNVRSRIKQPCSRSYVRSEELERPTQSQTDFDRTQHIMTS</sequence>
<accession>A0A914D8M9</accession>
<keyword evidence="2" id="KW-1185">Reference proteome</keyword>
<name>A0A914D8M9_9BILA</name>
<feature type="region of interest" description="Disordered" evidence="1">
    <location>
        <begin position="114"/>
        <end position="158"/>
    </location>
</feature>
<evidence type="ECO:0000313" key="2">
    <source>
        <dbReference type="Proteomes" id="UP000887540"/>
    </source>
</evidence>
<protein>
    <submittedName>
        <fullName evidence="3">Uncharacterized protein</fullName>
    </submittedName>
</protein>